<keyword evidence="3" id="KW-1003">Cell membrane</keyword>
<dbReference type="STRING" id="39060.SAMN05660706_10611"/>
<dbReference type="GO" id="GO:0005886">
    <property type="term" value="C:plasma membrane"/>
    <property type="evidence" value="ECO:0007669"/>
    <property type="project" value="UniProtKB-SubCell"/>
</dbReference>
<dbReference type="PANTHER" id="PTHR35011:SF2">
    <property type="entry name" value="2,3-DIKETO-L-GULONATE TRAP TRANSPORTER SMALL PERMEASE PROTEIN YIAM"/>
    <property type="match status" value="1"/>
</dbReference>
<evidence type="ECO:0000259" key="10">
    <source>
        <dbReference type="Pfam" id="PF04290"/>
    </source>
</evidence>
<keyword evidence="4" id="KW-0997">Cell inner membrane</keyword>
<dbReference type="InterPro" id="IPR007387">
    <property type="entry name" value="TRAP_DctQ"/>
</dbReference>
<feature type="transmembrane region" description="Helical" evidence="9">
    <location>
        <begin position="20"/>
        <end position="41"/>
    </location>
</feature>
<sequence length="164" mass="18792">MDRNKLTKLIKIIDKYVQNFAKGMCIFTLGVIVLLVGIQVVSRYIFSYSFFWIEELVRYLCVYFAFVGGSLALRRNELVGVSLFIDAVPKVVQRPLRILGKFLIVVFLVVVIVYSFDLIYLVTSRNQLSPALRIPMGLAYGAIPMGVILMFFFVISSWFLEKEV</sequence>
<evidence type="ECO:0000256" key="3">
    <source>
        <dbReference type="ARBA" id="ARBA00022475"/>
    </source>
</evidence>
<keyword evidence="7 9" id="KW-0472">Membrane</keyword>
<dbReference type="AlphaFoldDB" id="A0A1I6D5X3"/>
<evidence type="ECO:0000256" key="7">
    <source>
        <dbReference type="ARBA" id="ARBA00023136"/>
    </source>
</evidence>
<comment type="subcellular location">
    <subcellularLocation>
        <location evidence="1">Cell inner membrane</location>
        <topology evidence="1">Multi-pass membrane protein</topology>
    </subcellularLocation>
</comment>
<evidence type="ECO:0000256" key="5">
    <source>
        <dbReference type="ARBA" id="ARBA00022692"/>
    </source>
</evidence>
<evidence type="ECO:0000313" key="11">
    <source>
        <dbReference type="EMBL" id="SFR00865.1"/>
    </source>
</evidence>
<dbReference type="GO" id="GO:0022857">
    <property type="term" value="F:transmembrane transporter activity"/>
    <property type="evidence" value="ECO:0007669"/>
    <property type="project" value="TreeGrafter"/>
</dbReference>
<dbReference type="PANTHER" id="PTHR35011">
    <property type="entry name" value="2,3-DIKETO-L-GULONATE TRAP TRANSPORTER SMALL PERMEASE PROTEIN YIAM"/>
    <property type="match status" value="1"/>
</dbReference>
<feature type="transmembrane region" description="Helical" evidence="9">
    <location>
        <begin position="142"/>
        <end position="160"/>
    </location>
</feature>
<reference evidence="12" key="1">
    <citation type="submission" date="2016-10" db="EMBL/GenBank/DDBJ databases">
        <authorList>
            <person name="Varghese N."/>
            <person name="Submissions S."/>
        </authorList>
    </citation>
    <scope>NUCLEOTIDE SEQUENCE [LARGE SCALE GENOMIC DNA]</scope>
    <source>
        <strain evidence="12">DSM 3669</strain>
    </source>
</reference>
<dbReference type="EMBL" id="FOYM01000006">
    <property type="protein sequence ID" value="SFR00865.1"/>
    <property type="molecule type" value="Genomic_DNA"/>
</dbReference>
<feature type="transmembrane region" description="Helical" evidence="9">
    <location>
        <begin position="56"/>
        <end position="73"/>
    </location>
</feature>
<feature type="domain" description="Tripartite ATP-independent periplasmic transporters DctQ component" evidence="10">
    <location>
        <begin position="32"/>
        <end position="159"/>
    </location>
</feature>
<feature type="transmembrane region" description="Helical" evidence="9">
    <location>
        <begin position="102"/>
        <end position="122"/>
    </location>
</feature>
<gene>
    <name evidence="11" type="ORF">SAMN05660706_10611</name>
</gene>
<comment type="similarity">
    <text evidence="8">Belongs to the TRAP transporter small permease family.</text>
</comment>
<evidence type="ECO:0000256" key="4">
    <source>
        <dbReference type="ARBA" id="ARBA00022519"/>
    </source>
</evidence>
<dbReference type="GO" id="GO:0015740">
    <property type="term" value="P:C4-dicarboxylate transport"/>
    <property type="evidence" value="ECO:0007669"/>
    <property type="project" value="TreeGrafter"/>
</dbReference>
<dbReference type="Proteomes" id="UP000199584">
    <property type="component" value="Unassembled WGS sequence"/>
</dbReference>
<evidence type="ECO:0000313" key="12">
    <source>
        <dbReference type="Proteomes" id="UP000199584"/>
    </source>
</evidence>
<evidence type="ECO:0000256" key="9">
    <source>
        <dbReference type="SAM" id="Phobius"/>
    </source>
</evidence>
<dbReference type="Pfam" id="PF04290">
    <property type="entry name" value="DctQ"/>
    <property type="match status" value="1"/>
</dbReference>
<keyword evidence="12" id="KW-1185">Reference proteome</keyword>
<organism evidence="11 12">
    <name type="scientific">Desulfoscipio geothermicus DSM 3669</name>
    <dbReference type="NCBI Taxonomy" id="1121426"/>
    <lineage>
        <taxon>Bacteria</taxon>
        <taxon>Bacillati</taxon>
        <taxon>Bacillota</taxon>
        <taxon>Clostridia</taxon>
        <taxon>Eubacteriales</taxon>
        <taxon>Desulfallaceae</taxon>
        <taxon>Desulfoscipio</taxon>
    </lineage>
</organism>
<keyword evidence="6 9" id="KW-1133">Transmembrane helix</keyword>
<accession>A0A1I6D5X3</accession>
<evidence type="ECO:0000256" key="1">
    <source>
        <dbReference type="ARBA" id="ARBA00004429"/>
    </source>
</evidence>
<name>A0A1I6D5X3_9FIRM</name>
<dbReference type="OrthoDB" id="9814265at2"/>
<dbReference type="InterPro" id="IPR055348">
    <property type="entry name" value="DctQ"/>
</dbReference>
<keyword evidence="5 9" id="KW-0812">Transmembrane</keyword>
<evidence type="ECO:0000256" key="6">
    <source>
        <dbReference type="ARBA" id="ARBA00022989"/>
    </source>
</evidence>
<keyword evidence="2" id="KW-0813">Transport</keyword>
<protein>
    <submittedName>
        <fullName evidence="11">TRAP-type C4-dicarboxylate transport system, small permease component</fullName>
    </submittedName>
</protein>
<dbReference type="RefSeq" id="WP_092482330.1">
    <property type="nucleotide sequence ID" value="NZ_FOYM01000006.1"/>
</dbReference>
<evidence type="ECO:0000256" key="8">
    <source>
        <dbReference type="ARBA" id="ARBA00038436"/>
    </source>
</evidence>
<proteinExistence type="inferred from homology"/>
<evidence type="ECO:0000256" key="2">
    <source>
        <dbReference type="ARBA" id="ARBA00022448"/>
    </source>
</evidence>